<dbReference type="EMBL" id="GL535091">
    <property type="protein sequence ID" value="EFQ90752.1"/>
    <property type="molecule type" value="Genomic_DNA"/>
</dbReference>
<dbReference type="Pfam" id="PF13671">
    <property type="entry name" value="AAA_33"/>
    <property type="match status" value="1"/>
</dbReference>
<dbReference type="FunFam" id="3.40.50.1000:FF:000078">
    <property type="entry name" value="Bifunctional polynucleotide phosphatase/kinase"/>
    <property type="match status" value="1"/>
</dbReference>
<dbReference type="GO" id="GO:0006284">
    <property type="term" value="P:base-excision repair"/>
    <property type="evidence" value="ECO:0007669"/>
    <property type="project" value="EnsemblFungi"/>
</dbReference>
<protein>
    <submittedName>
        <fullName evidence="2">Uncharacterized protein</fullName>
    </submittedName>
</protein>
<dbReference type="Proteomes" id="UP000001067">
    <property type="component" value="Unassembled WGS sequence"/>
</dbReference>
<dbReference type="OrthoDB" id="19045at2759"/>
<name>E3RU37_PYRTT</name>
<dbReference type="InterPro" id="IPR036412">
    <property type="entry name" value="HAD-like_sf"/>
</dbReference>
<dbReference type="GO" id="GO:0003690">
    <property type="term" value="F:double-stranded DNA binding"/>
    <property type="evidence" value="ECO:0007669"/>
    <property type="project" value="TreeGrafter"/>
</dbReference>
<dbReference type="KEGG" id="pte:PTT_12577"/>
<dbReference type="NCBIfam" id="TIGR01664">
    <property type="entry name" value="DNA-3'-Pase"/>
    <property type="match status" value="1"/>
</dbReference>
<sequence>MSSRPALSKRPSSSGKDVSPPPSKRRQQSTTTSKAVANFFTPVSKKEPEKMVWRIVKDSLLVGRFGTAAAQSTTKRRRIAAFDFDSTLITSASGRTFSRDASDWKWWDSSVPGRLKELHNDGFLIAIISNQGGISLKPDPKTVKSDQKRLADFKTKVTAVLTQLDLPISIYAATSRDQYRKPRMGMWQELLEDYDVEHADTVDLENSVFVGDAGGREAVAGSPAKDHSCSDRDFAANVGISFHTPEEYFRHEEPRPFVRAFEPTAYIGERAEQPISAIFTKPATPEIVLFCGCPGAGKSSFYWKHLQPLGYARVNQDTLKTREKCVKAATAFLQEGTSAVIDNTNADPDTRAVWITLAHKLNVPIRCVLFTAPPKLCEHNDAFRALNIGPESNRESRTILPHIAFSGFASRYREPKSVEGFVDIITADFELEGSAEYRKLWSKYWI</sequence>
<dbReference type="GO" id="GO:0005634">
    <property type="term" value="C:nucleus"/>
    <property type="evidence" value="ECO:0007669"/>
    <property type="project" value="EnsemblFungi"/>
</dbReference>
<keyword evidence="3" id="KW-1185">Reference proteome</keyword>
<dbReference type="Pfam" id="PF08645">
    <property type="entry name" value="PNK3P"/>
    <property type="match status" value="1"/>
</dbReference>
<dbReference type="NCBIfam" id="TIGR01662">
    <property type="entry name" value="HAD-SF-IIIA"/>
    <property type="match status" value="1"/>
</dbReference>
<dbReference type="SUPFAM" id="SSF56784">
    <property type="entry name" value="HAD-like"/>
    <property type="match status" value="1"/>
</dbReference>
<dbReference type="Gene3D" id="3.40.50.1000">
    <property type="entry name" value="HAD superfamily/HAD-like"/>
    <property type="match status" value="1"/>
</dbReference>
<dbReference type="PANTHER" id="PTHR12083:SF9">
    <property type="entry name" value="BIFUNCTIONAL POLYNUCLEOTIDE PHOSPHATASE_KINASE"/>
    <property type="match status" value="1"/>
</dbReference>
<dbReference type="InterPro" id="IPR006551">
    <property type="entry name" value="Polynucleotide_phosphatase"/>
</dbReference>
<dbReference type="Gene3D" id="3.40.50.300">
    <property type="entry name" value="P-loop containing nucleotide triphosphate hydrolases"/>
    <property type="match status" value="1"/>
</dbReference>
<dbReference type="InterPro" id="IPR006549">
    <property type="entry name" value="HAD-SF_hydro_IIIA"/>
</dbReference>
<accession>E3RU37</accession>
<proteinExistence type="predicted"/>
<dbReference type="InterPro" id="IPR027417">
    <property type="entry name" value="P-loop_NTPase"/>
</dbReference>
<reference evidence="2 3" key="1">
    <citation type="journal article" date="2010" name="Genome Biol.">
        <title>A first genome assembly of the barley fungal pathogen Pyrenophora teres f. teres.</title>
        <authorList>
            <person name="Ellwood S.R."/>
            <person name="Liu Z."/>
            <person name="Syme R.A."/>
            <person name="Lai Z."/>
            <person name="Hane J.K."/>
            <person name="Keiper F."/>
            <person name="Moffat C.S."/>
            <person name="Oliver R.P."/>
            <person name="Friesen T.L."/>
        </authorList>
    </citation>
    <scope>NUCLEOTIDE SEQUENCE [LARGE SCALE GENOMIC DNA]</scope>
    <source>
        <strain evidence="2 3">0-1</strain>
    </source>
</reference>
<feature type="region of interest" description="Disordered" evidence="1">
    <location>
        <begin position="1"/>
        <end position="37"/>
    </location>
</feature>
<evidence type="ECO:0000313" key="2">
    <source>
        <dbReference type="EMBL" id="EFQ90752.1"/>
    </source>
</evidence>
<dbReference type="InterPro" id="IPR023214">
    <property type="entry name" value="HAD_sf"/>
</dbReference>
<dbReference type="CDD" id="cd01625">
    <property type="entry name" value="HAD_PNP"/>
    <property type="match status" value="1"/>
</dbReference>
<dbReference type="AlphaFoldDB" id="E3RU37"/>
<dbReference type="SUPFAM" id="SSF52540">
    <property type="entry name" value="P-loop containing nucleoside triphosphate hydrolases"/>
    <property type="match status" value="1"/>
</dbReference>
<evidence type="ECO:0000313" key="3">
    <source>
        <dbReference type="Proteomes" id="UP000001067"/>
    </source>
</evidence>
<dbReference type="InterPro" id="IPR013954">
    <property type="entry name" value="PNK3P"/>
</dbReference>
<dbReference type="HOGENOM" id="CLU_014938_3_1_1"/>
<organism evidence="3">
    <name type="scientific">Pyrenophora teres f. teres (strain 0-1)</name>
    <name type="common">Barley net blotch fungus</name>
    <name type="synonym">Drechslera teres f. teres</name>
    <dbReference type="NCBI Taxonomy" id="861557"/>
    <lineage>
        <taxon>Eukaryota</taxon>
        <taxon>Fungi</taxon>
        <taxon>Dikarya</taxon>
        <taxon>Ascomycota</taxon>
        <taxon>Pezizomycotina</taxon>
        <taxon>Dothideomycetes</taxon>
        <taxon>Pleosporomycetidae</taxon>
        <taxon>Pleosporales</taxon>
        <taxon>Pleosporineae</taxon>
        <taxon>Pleosporaceae</taxon>
        <taxon>Pyrenophora</taxon>
    </lineage>
</organism>
<dbReference type="GO" id="GO:0046404">
    <property type="term" value="F:ATP-dependent polydeoxyribonucleotide 5'-hydroxyl-kinase activity"/>
    <property type="evidence" value="ECO:0007669"/>
    <property type="project" value="EnsemblFungi"/>
</dbReference>
<evidence type="ECO:0000256" key="1">
    <source>
        <dbReference type="SAM" id="MobiDB-lite"/>
    </source>
</evidence>
<dbReference type="PANTHER" id="PTHR12083">
    <property type="entry name" value="BIFUNCTIONAL POLYNUCLEOTIDE PHOSPHATASE/KINASE"/>
    <property type="match status" value="1"/>
</dbReference>
<dbReference type="STRING" id="861557.E3RU37"/>
<dbReference type="GO" id="GO:0046403">
    <property type="term" value="F:polynucleotide 3'-phosphatase activity"/>
    <property type="evidence" value="ECO:0007669"/>
    <property type="project" value="EnsemblFungi"/>
</dbReference>
<dbReference type="FunFam" id="3.40.50.300:FF:002548">
    <property type="entry name" value="DNA kinase/phosphatase Pnk1"/>
    <property type="match status" value="1"/>
</dbReference>
<dbReference type="GO" id="GO:0000012">
    <property type="term" value="P:single strand break repair"/>
    <property type="evidence" value="ECO:0007669"/>
    <property type="project" value="EnsemblFungi"/>
</dbReference>
<gene>
    <name evidence="2" type="ORF">PTT_12577</name>
</gene>
<feature type="compositionally biased region" description="Polar residues" evidence="1">
    <location>
        <begin position="1"/>
        <end position="16"/>
    </location>
</feature>
<dbReference type="eggNOG" id="KOG2134">
    <property type="taxonomic scope" value="Eukaryota"/>
</dbReference>